<dbReference type="PROSITE" id="PS50004">
    <property type="entry name" value="C2"/>
    <property type="match status" value="1"/>
</dbReference>
<sequence length="307" mass="35242">MYSFENDLYTSCENNALKLGFSTLNIQVTEPSSQFDIQRSRETNGNKMGPRTFILVAIAIIGVGAALAADTPESPHFRHDDHIKWDKFARPYQRGYKHHPQERHLANIPEVEGKKENEGAKKADGVHVEHKLNPASSQIQEEPWKNSELKPLSKIPFQAFKPSKFALKSKNSIKDNSESKILQFKLSAKRLPKKDRGSKSDPYVIVSYSDNNHLKPVLLGRTTYILNDEEPEWVHTFTIKYDKTKNQRLFFILYDKDFHAKDELIGTASTKLKYYLDHGELLELPIDTVDSDKEQKGNFPMLKIQKV</sequence>
<dbReference type="AlphaFoldDB" id="A0A8J2K7D6"/>
<dbReference type="EMBL" id="CAJVCH010195071">
    <property type="protein sequence ID" value="CAG7730477.1"/>
    <property type="molecule type" value="Genomic_DNA"/>
</dbReference>
<protein>
    <recommendedName>
        <fullName evidence="2">C2 domain-containing protein</fullName>
    </recommendedName>
</protein>
<dbReference type="GO" id="GO:0010628">
    <property type="term" value="P:positive regulation of gene expression"/>
    <property type="evidence" value="ECO:0007669"/>
    <property type="project" value="TreeGrafter"/>
</dbReference>
<comment type="caution">
    <text evidence="3">The sequence shown here is derived from an EMBL/GenBank/DDBJ whole genome shotgun (WGS) entry which is preliminary data.</text>
</comment>
<dbReference type="OrthoDB" id="8194173at2759"/>
<feature type="transmembrane region" description="Helical" evidence="1">
    <location>
        <begin position="48"/>
        <end position="69"/>
    </location>
</feature>
<proteinExistence type="predicted"/>
<dbReference type="SMART" id="SM00239">
    <property type="entry name" value="C2"/>
    <property type="match status" value="1"/>
</dbReference>
<organism evidence="3 4">
    <name type="scientific">Allacma fusca</name>
    <dbReference type="NCBI Taxonomy" id="39272"/>
    <lineage>
        <taxon>Eukaryota</taxon>
        <taxon>Metazoa</taxon>
        <taxon>Ecdysozoa</taxon>
        <taxon>Arthropoda</taxon>
        <taxon>Hexapoda</taxon>
        <taxon>Collembola</taxon>
        <taxon>Symphypleona</taxon>
        <taxon>Sminthuridae</taxon>
        <taxon>Allacma</taxon>
    </lineage>
</organism>
<dbReference type="PANTHER" id="PTHR47800:SF5">
    <property type="entry name" value="FER-1-LIKE PROTEIN 6"/>
    <property type="match status" value="1"/>
</dbReference>
<keyword evidence="1" id="KW-0472">Membrane</keyword>
<evidence type="ECO:0000256" key="1">
    <source>
        <dbReference type="SAM" id="Phobius"/>
    </source>
</evidence>
<reference evidence="3" key="1">
    <citation type="submission" date="2021-06" db="EMBL/GenBank/DDBJ databases">
        <authorList>
            <person name="Hodson N. C."/>
            <person name="Mongue J. A."/>
            <person name="Jaron S. K."/>
        </authorList>
    </citation>
    <scope>NUCLEOTIDE SEQUENCE</scope>
</reference>
<keyword evidence="1" id="KW-0812">Transmembrane</keyword>
<feature type="domain" description="C2" evidence="2">
    <location>
        <begin position="161"/>
        <end position="286"/>
    </location>
</feature>
<gene>
    <name evidence="3" type="ORF">AFUS01_LOCUS19120</name>
</gene>
<dbReference type="InterPro" id="IPR000008">
    <property type="entry name" value="C2_dom"/>
</dbReference>
<evidence type="ECO:0000259" key="2">
    <source>
        <dbReference type="PROSITE" id="PS50004"/>
    </source>
</evidence>
<keyword evidence="1" id="KW-1133">Transmembrane helix</keyword>
<evidence type="ECO:0000313" key="3">
    <source>
        <dbReference type="EMBL" id="CAG7730477.1"/>
    </source>
</evidence>
<accession>A0A8J2K7D6</accession>
<evidence type="ECO:0000313" key="4">
    <source>
        <dbReference type="Proteomes" id="UP000708208"/>
    </source>
</evidence>
<name>A0A8J2K7D6_9HEXA</name>
<dbReference type="Proteomes" id="UP000708208">
    <property type="component" value="Unassembled WGS sequence"/>
</dbReference>
<dbReference type="PANTHER" id="PTHR47800">
    <property type="entry name" value="C2 DOMAIN-CONTAINING PROTEIN"/>
    <property type="match status" value="1"/>
</dbReference>
<keyword evidence="4" id="KW-1185">Reference proteome</keyword>
<dbReference type="Pfam" id="PF00168">
    <property type="entry name" value="C2"/>
    <property type="match status" value="1"/>
</dbReference>